<keyword evidence="3" id="KW-1185">Reference proteome</keyword>
<dbReference type="CDD" id="cd04047">
    <property type="entry name" value="C2B_Copine"/>
    <property type="match status" value="1"/>
</dbReference>
<dbReference type="EMBL" id="KV784357">
    <property type="protein sequence ID" value="OEU17538.1"/>
    <property type="molecule type" value="Genomic_DNA"/>
</dbReference>
<dbReference type="InterPro" id="IPR045052">
    <property type="entry name" value="Copine"/>
</dbReference>
<dbReference type="Gene3D" id="2.60.40.150">
    <property type="entry name" value="C2 domain"/>
    <property type="match status" value="2"/>
</dbReference>
<evidence type="ECO:0000313" key="3">
    <source>
        <dbReference type="Proteomes" id="UP000095751"/>
    </source>
</evidence>
<dbReference type="PANTHER" id="PTHR10857">
    <property type="entry name" value="COPINE"/>
    <property type="match status" value="1"/>
</dbReference>
<dbReference type="GO" id="GO:0005886">
    <property type="term" value="C:plasma membrane"/>
    <property type="evidence" value="ECO:0007669"/>
    <property type="project" value="TreeGrafter"/>
</dbReference>
<dbReference type="GO" id="GO:0071277">
    <property type="term" value="P:cellular response to calcium ion"/>
    <property type="evidence" value="ECO:0007669"/>
    <property type="project" value="TreeGrafter"/>
</dbReference>
<dbReference type="InterPro" id="IPR000008">
    <property type="entry name" value="C2_dom"/>
</dbReference>
<dbReference type="InterPro" id="IPR037768">
    <property type="entry name" value="C2B_Copine"/>
</dbReference>
<evidence type="ECO:0000313" key="2">
    <source>
        <dbReference type="EMBL" id="OEU17538.1"/>
    </source>
</evidence>
<reference evidence="2 3" key="1">
    <citation type="submission" date="2016-09" db="EMBL/GenBank/DDBJ databases">
        <title>Extensive genetic diversity and differential bi-allelic expression allows diatom success in the polar Southern Ocean.</title>
        <authorList>
            <consortium name="DOE Joint Genome Institute"/>
            <person name="Mock T."/>
            <person name="Otillar R.P."/>
            <person name="Strauss J."/>
            <person name="Dupont C."/>
            <person name="Frickenhaus S."/>
            <person name="Maumus F."/>
            <person name="Mcmullan M."/>
            <person name="Sanges R."/>
            <person name="Schmutz J."/>
            <person name="Toseland A."/>
            <person name="Valas R."/>
            <person name="Veluchamy A."/>
            <person name="Ward B.J."/>
            <person name="Allen A."/>
            <person name="Barry K."/>
            <person name="Falciatore A."/>
            <person name="Ferrante M."/>
            <person name="Fortunato A.E."/>
            <person name="Gloeckner G."/>
            <person name="Gruber A."/>
            <person name="Hipkin R."/>
            <person name="Janech M."/>
            <person name="Kroth P."/>
            <person name="Leese F."/>
            <person name="Lindquist E."/>
            <person name="Lyon B.R."/>
            <person name="Martin J."/>
            <person name="Mayer C."/>
            <person name="Parker M."/>
            <person name="Quesneville H."/>
            <person name="Raymond J."/>
            <person name="Uhlig C."/>
            <person name="Valentin K.U."/>
            <person name="Worden A.Z."/>
            <person name="Armbrust E.V."/>
            <person name="Bowler C."/>
            <person name="Green B."/>
            <person name="Moulton V."/>
            <person name="Van Oosterhout C."/>
            <person name="Grigoriev I."/>
        </authorList>
    </citation>
    <scope>NUCLEOTIDE SEQUENCE [LARGE SCALE GENOMIC DNA]</scope>
    <source>
        <strain evidence="2 3">CCMP1102</strain>
    </source>
</reference>
<dbReference type="CDD" id="cd04048">
    <property type="entry name" value="C2A_Copine"/>
    <property type="match status" value="1"/>
</dbReference>
<dbReference type="KEGG" id="fcy:FRACYDRAFT_157382"/>
<feature type="non-terminal residue" evidence="2">
    <location>
        <position position="524"/>
    </location>
</feature>
<proteinExistence type="predicted"/>
<organism evidence="2 3">
    <name type="scientific">Fragilariopsis cylindrus CCMP1102</name>
    <dbReference type="NCBI Taxonomy" id="635003"/>
    <lineage>
        <taxon>Eukaryota</taxon>
        <taxon>Sar</taxon>
        <taxon>Stramenopiles</taxon>
        <taxon>Ochrophyta</taxon>
        <taxon>Bacillariophyta</taxon>
        <taxon>Bacillariophyceae</taxon>
        <taxon>Bacillariophycidae</taxon>
        <taxon>Bacillariales</taxon>
        <taxon>Bacillariaceae</taxon>
        <taxon>Fragilariopsis</taxon>
    </lineage>
</organism>
<dbReference type="PANTHER" id="PTHR10857:SF106">
    <property type="entry name" value="C2 DOMAIN-CONTAINING PROTEIN"/>
    <property type="match status" value="1"/>
</dbReference>
<dbReference type="Proteomes" id="UP000095751">
    <property type="component" value="Unassembled WGS sequence"/>
</dbReference>
<accession>A0A1E7FH88</accession>
<dbReference type="InterPro" id="IPR010734">
    <property type="entry name" value="Copine_C"/>
</dbReference>
<dbReference type="SUPFAM" id="SSF49562">
    <property type="entry name" value="C2 domain (Calcium/lipid-binding domain, CaLB)"/>
    <property type="match status" value="2"/>
</dbReference>
<gene>
    <name evidence="2" type="ORF">FRACYDRAFT_157382</name>
</gene>
<feature type="domain" description="C2" evidence="1">
    <location>
        <begin position="116"/>
        <end position="258"/>
    </location>
</feature>
<feature type="non-terminal residue" evidence="2">
    <location>
        <position position="1"/>
    </location>
</feature>
<dbReference type="Pfam" id="PF07002">
    <property type="entry name" value="Copine"/>
    <property type="match status" value="1"/>
</dbReference>
<dbReference type="Pfam" id="PF00168">
    <property type="entry name" value="C2"/>
    <property type="match status" value="2"/>
</dbReference>
<feature type="domain" description="C2" evidence="1">
    <location>
        <begin position="1"/>
        <end position="113"/>
    </location>
</feature>
<dbReference type="PROSITE" id="PS50004">
    <property type="entry name" value="C2"/>
    <property type="match status" value="2"/>
</dbReference>
<dbReference type="InParanoid" id="A0A1E7FH88"/>
<protein>
    <recommendedName>
        <fullName evidence="1">C2 domain-containing protein</fullName>
    </recommendedName>
</protein>
<dbReference type="AlphaFoldDB" id="A0A1E7FH88"/>
<name>A0A1E7FH88_9STRA</name>
<dbReference type="InterPro" id="IPR035892">
    <property type="entry name" value="C2_domain_sf"/>
</dbReference>
<evidence type="ECO:0000259" key="1">
    <source>
        <dbReference type="PROSITE" id="PS50004"/>
    </source>
</evidence>
<dbReference type="GO" id="GO:0005544">
    <property type="term" value="F:calcium-dependent phospholipid binding"/>
    <property type="evidence" value="ECO:0007669"/>
    <property type="project" value="InterPro"/>
</dbReference>
<dbReference type="SMART" id="SM00239">
    <property type="entry name" value="C2"/>
    <property type="match status" value="2"/>
</dbReference>
<dbReference type="OrthoDB" id="36825at2759"/>
<sequence>PVIKLDLVIKCHNLPKKDLLSQADAFCVLWKVPDGYEALEEMGRTEVSRSCAHPTFKHRFRSEFVFHEEQTFVLRVYDEDLRYATHLGEHDYLGGCVFTLGQLMGAKGNCLAKLLGKDNAYLVVIGEEVIENREVLEFRFSCQDLVKDHNIITDIVDRSSKVLDKCRPYFRIERLNKDDQSWEIVWKSEVVKYTLDPVWNEARLPLQLLCNDDQTNPLKITIWDYEKHSSTHVILGFVESTVAEIIEKSKDGGIPVFIVMKEKKKWFRGSKLKQVGLLKVLNASVIIVPSMLQYLSGGTSLDLMIGIDCSVANGEWGTEENLHFSANHWLNDYQAGIQKLGTITENFSRGQHSSLWGLGAKINDRDRDCYVMKERLCEGKSLLKAYDDNVVENTDFSLGDEASLNALIEAATFRTIRLSKKRPCYTVLVVFTAGDFTELQETVDLICTAAEDAPLSILIIGVGNNDFSSVKKLCGDKNGMLRDSRGIPIAREVVTFVSFKQFGGNATEVIAEALKEIPEQFVEY</sequence>